<dbReference type="Proteomes" id="UP000271031">
    <property type="component" value="Unassembled WGS sequence"/>
</dbReference>
<dbReference type="InterPro" id="IPR036388">
    <property type="entry name" value="WH-like_DNA-bd_sf"/>
</dbReference>
<reference evidence="5 6" key="1">
    <citation type="submission" date="2018-10" db="EMBL/GenBank/DDBJ databases">
        <title>Phylogenomics of Brevibacillus.</title>
        <authorList>
            <person name="Dunlap C."/>
        </authorList>
    </citation>
    <scope>NUCLEOTIDE SEQUENCE [LARGE SCALE GENOMIC DNA]</scope>
    <source>
        <strain evidence="5 6">JCM 15716</strain>
    </source>
</reference>
<organism evidence="5 6">
    <name type="scientific">Brevibacillus fluminis</name>
    <dbReference type="NCBI Taxonomy" id="511487"/>
    <lineage>
        <taxon>Bacteria</taxon>
        <taxon>Bacillati</taxon>
        <taxon>Bacillota</taxon>
        <taxon>Bacilli</taxon>
        <taxon>Bacillales</taxon>
        <taxon>Paenibacillaceae</taxon>
        <taxon>Brevibacillus</taxon>
    </lineage>
</organism>
<dbReference type="InterPro" id="IPR036390">
    <property type="entry name" value="WH_DNA-bd_sf"/>
</dbReference>
<feature type="domain" description="HTH marR-type" evidence="4">
    <location>
        <begin position="5"/>
        <end position="140"/>
    </location>
</feature>
<dbReference type="Gene3D" id="1.10.10.10">
    <property type="entry name" value="Winged helix-like DNA-binding domain superfamily/Winged helix DNA-binding domain"/>
    <property type="match status" value="1"/>
</dbReference>
<dbReference type="PRINTS" id="PR00598">
    <property type="entry name" value="HTHMARR"/>
</dbReference>
<dbReference type="PROSITE" id="PS50995">
    <property type="entry name" value="HTH_MARR_2"/>
    <property type="match status" value="1"/>
</dbReference>
<evidence type="ECO:0000256" key="1">
    <source>
        <dbReference type="ARBA" id="ARBA00023015"/>
    </source>
</evidence>
<dbReference type="PANTHER" id="PTHR42756">
    <property type="entry name" value="TRANSCRIPTIONAL REGULATOR, MARR"/>
    <property type="match status" value="1"/>
</dbReference>
<sequence length="146" mass="17143">MDSRREQYIKEFESIFRVFNRRFLREMNQIFGDRLSYSEFLYLKFLDQKGSQMVSALSEEFSVSVSHITAVMNTLVSEGYVNRVRSEQDRRVVELTITEEGKRLITELDSVKDVHMRNSFEPLSTEEIAQLLALYQKLSTKNPSQS</sequence>
<dbReference type="OrthoDB" id="327696at2"/>
<gene>
    <name evidence="5" type="ORF">EDM56_16855</name>
</gene>
<keyword evidence="2" id="KW-0238">DNA-binding</keyword>
<dbReference type="AlphaFoldDB" id="A0A3M8DGV8"/>
<dbReference type="Pfam" id="PF01047">
    <property type="entry name" value="MarR"/>
    <property type="match status" value="1"/>
</dbReference>
<evidence type="ECO:0000313" key="5">
    <source>
        <dbReference type="EMBL" id="RNB87332.1"/>
    </source>
</evidence>
<dbReference type="GO" id="GO:0003677">
    <property type="term" value="F:DNA binding"/>
    <property type="evidence" value="ECO:0007669"/>
    <property type="project" value="UniProtKB-KW"/>
</dbReference>
<dbReference type="EMBL" id="RHHQ01000012">
    <property type="protein sequence ID" value="RNB87332.1"/>
    <property type="molecule type" value="Genomic_DNA"/>
</dbReference>
<dbReference type="PANTHER" id="PTHR42756:SF1">
    <property type="entry name" value="TRANSCRIPTIONAL REPRESSOR OF EMRAB OPERON"/>
    <property type="match status" value="1"/>
</dbReference>
<evidence type="ECO:0000259" key="4">
    <source>
        <dbReference type="PROSITE" id="PS50995"/>
    </source>
</evidence>
<name>A0A3M8DGV8_9BACL</name>
<evidence type="ECO:0000256" key="3">
    <source>
        <dbReference type="ARBA" id="ARBA00023163"/>
    </source>
</evidence>
<dbReference type="GO" id="GO:0003700">
    <property type="term" value="F:DNA-binding transcription factor activity"/>
    <property type="evidence" value="ECO:0007669"/>
    <property type="project" value="InterPro"/>
</dbReference>
<dbReference type="InterPro" id="IPR000835">
    <property type="entry name" value="HTH_MarR-typ"/>
</dbReference>
<evidence type="ECO:0000256" key="2">
    <source>
        <dbReference type="ARBA" id="ARBA00023125"/>
    </source>
</evidence>
<accession>A0A3M8DGV8</accession>
<keyword evidence="3" id="KW-0804">Transcription</keyword>
<keyword evidence="1" id="KW-0805">Transcription regulation</keyword>
<proteinExistence type="predicted"/>
<protein>
    <submittedName>
        <fullName evidence="5">MarR family transcriptional regulator</fullName>
    </submittedName>
</protein>
<dbReference type="SUPFAM" id="SSF46785">
    <property type="entry name" value="Winged helix' DNA-binding domain"/>
    <property type="match status" value="1"/>
</dbReference>
<keyword evidence="6" id="KW-1185">Reference proteome</keyword>
<evidence type="ECO:0000313" key="6">
    <source>
        <dbReference type="Proteomes" id="UP000271031"/>
    </source>
</evidence>
<comment type="caution">
    <text evidence="5">The sequence shown here is derived from an EMBL/GenBank/DDBJ whole genome shotgun (WGS) entry which is preliminary data.</text>
</comment>
<dbReference type="SMART" id="SM00347">
    <property type="entry name" value="HTH_MARR"/>
    <property type="match status" value="1"/>
</dbReference>